<dbReference type="EMBL" id="JACHNB010000001">
    <property type="protein sequence ID" value="MBB4742542.1"/>
    <property type="molecule type" value="Genomic_DNA"/>
</dbReference>
<proteinExistence type="predicted"/>
<dbReference type="AlphaFoldDB" id="A0A7W7H284"/>
<dbReference type="Proteomes" id="UP000546162">
    <property type="component" value="Unassembled WGS sequence"/>
</dbReference>
<protein>
    <submittedName>
        <fullName evidence="1">Uncharacterized protein</fullName>
    </submittedName>
</protein>
<evidence type="ECO:0000313" key="1">
    <source>
        <dbReference type="EMBL" id="MBB4742542.1"/>
    </source>
</evidence>
<organism evidence="1 2">
    <name type="scientific">Actinoplanes octamycinicus</name>
    <dbReference type="NCBI Taxonomy" id="135948"/>
    <lineage>
        <taxon>Bacteria</taxon>
        <taxon>Bacillati</taxon>
        <taxon>Actinomycetota</taxon>
        <taxon>Actinomycetes</taxon>
        <taxon>Micromonosporales</taxon>
        <taxon>Micromonosporaceae</taxon>
        <taxon>Actinoplanes</taxon>
    </lineage>
</organism>
<sequence length="30" mass="3419">MFTKALCCTMLIFIVGASFGLWLQKVRGRK</sequence>
<comment type="caution">
    <text evidence="1">The sequence shown here is derived from an EMBL/GenBank/DDBJ whole genome shotgun (WGS) entry which is preliminary data.</text>
</comment>
<name>A0A7W7H284_9ACTN</name>
<keyword evidence="2" id="KW-1185">Reference proteome</keyword>
<reference evidence="1 2" key="1">
    <citation type="submission" date="2020-08" db="EMBL/GenBank/DDBJ databases">
        <title>Sequencing the genomes of 1000 actinobacteria strains.</title>
        <authorList>
            <person name="Klenk H.-P."/>
        </authorList>
    </citation>
    <scope>NUCLEOTIDE SEQUENCE [LARGE SCALE GENOMIC DNA]</scope>
    <source>
        <strain evidence="1 2">DSM 45809</strain>
    </source>
</reference>
<gene>
    <name evidence="1" type="ORF">BJY16_006001</name>
</gene>
<evidence type="ECO:0000313" key="2">
    <source>
        <dbReference type="Proteomes" id="UP000546162"/>
    </source>
</evidence>
<accession>A0A7W7H284</accession>